<reference evidence="9 10" key="1">
    <citation type="journal article" date="2015" name="Genome Biol. Evol.">
        <title>Comparative Genomics of a Bacterivorous Green Alga Reveals Evolutionary Causalities and Consequences of Phago-Mixotrophic Mode of Nutrition.</title>
        <authorList>
            <person name="Burns J.A."/>
            <person name="Paasch A."/>
            <person name="Narechania A."/>
            <person name="Kim E."/>
        </authorList>
    </citation>
    <scope>NUCLEOTIDE SEQUENCE [LARGE SCALE GENOMIC DNA]</scope>
    <source>
        <strain evidence="9 10">PLY_AMNH</strain>
    </source>
</reference>
<evidence type="ECO:0000256" key="7">
    <source>
        <dbReference type="SAM" id="Phobius"/>
    </source>
</evidence>
<evidence type="ECO:0000256" key="4">
    <source>
        <dbReference type="ARBA" id="ARBA00022982"/>
    </source>
</evidence>
<dbReference type="PANTHER" id="PTHR43032:SF3">
    <property type="entry name" value="PROTEIN-METHIONINE-SULFOXIDE REDUCTASE CATALYTIC SUBUNIT MSRP"/>
    <property type="match status" value="1"/>
</dbReference>
<protein>
    <recommendedName>
        <fullName evidence="8">Cytochrome b561 domain-containing protein</fullName>
    </recommendedName>
</protein>
<evidence type="ECO:0000259" key="8">
    <source>
        <dbReference type="PROSITE" id="PS50939"/>
    </source>
</evidence>
<comment type="caution">
    <text evidence="9">The sequence shown here is derived from an EMBL/GenBank/DDBJ whole genome shotgun (WGS) entry which is preliminary data.</text>
</comment>
<proteinExistence type="predicted"/>
<feature type="domain" description="Cytochrome b561" evidence="8">
    <location>
        <begin position="89"/>
        <end position="297"/>
    </location>
</feature>
<dbReference type="NCBIfam" id="NF003767">
    <property type="entry name" value="PRK05363.1"/>
    <property type="match status" value="1"/>
</dbReference>
<dbReference type="PROSITE" id="PS50939">
    <property type="entry name" value="CYTOCHROME_B561"/>
    <property type="match status" value="1"/>
</dbReference>
<keyword evidence="10" id="KW-1185">Reference proteome</keyword>
<keyword evidence="4" id="KW-0249">Electron transport</keyword>
<keyword evidence="3 7" id="KW-0812">Transmembrane</keyword>
<evidence type="ECO:0000256" key="1">
    <source>
        <dbReference type="ARBA" id="ARBA00004370"/>
    </source>
</evidence>
<keyword evidence="2" id="KW-0813">Transport</keyword>
<feature type="transmembrane region" description="Helical" evidence="7">
    <location>
        <begin position="199"/>
        <end position="218"/>
    </location>
</feature>
<dbReference type="EMBL" id="LGRX02010079">
    <property type="protein sequence ID" value="KAK3270999.1"/>
    <property type="molecule type" value="Genomic_DNA"/>
</dbReference>
<dbReference type="CDD" id="cd08760">
    <property type="entry name" value="Cyt_b561_FRRS1_like"/>
    <property type="match status" value="1"/>
</dbReference>
<dbReference type="Pfam" id="PF00174">
    <property type="entry name" value="Oxidored_molyb"/>
    <property type="match status" value="1"/>
</dbReference>
<dbReference type="SMART" id="SM00665">
    <property type="entry name" value="B561"/>
    <property type="match status" value="1"/>
</dbReference>
<dbReference type="InterPro" id="IPR000572">
    <property type="entry name" value="OxRdtase_Mopterin-bd_dom"/>
</dbReference>
<evidence type="ECO:0000256" key="5">
    <source>
        <dbReference type="ARBA" id="ARBA00022989"/>
    </source>
</evidence>
<evidence type="ECO:0000256" key="2">
    <source>
        <dbReference type="ARBA" id="ARBA00022448"/>
    </source>
</evidence>
<dbReference type="Gene3D" id="3.90.420.10">
    <property type="entry name" value="Oxidoreductase, molybdopterin-binding domain"/>
    <property type="match status" value="1"/>
</dbReference>
<dbReference type="AlphaFoldDB" id="A0AAE0G3S3"/>
<accession>A0AAE0G3S3</accession>
<dbReference type="PANTHER" id="PTHR43032">
    <property type="entry name" value="PROTEIN-METHIONINE-SULFOXIDE REDUCTASE"/>
    <property type="match status" value="1"/>
</dbReference>
<dbReference type="Pfam" id="PF10348">
    <property type="entry name" value="DUF2427"/>
    <property type="match status" value="1"/>
</dbReference>
<evidence type="ECO:0000256" key="3">
    <source>
        <dbReference type="ARBA" id="ARBA00022692"/>
    </source>
</evidence>
<feature type="transmembrane region" description="Helical" evidence="7">
    <location>
        <begin position="156"/>
        <end position="179"/>
    </location>
</feature>
<keyword evidence="6 7" id="KW-0472">Membrane</keyword>
<dbReference type="InterPro" id="IPR036374">
    <property type="entry name" value="OxRdtase_Mopterin-bd_sf"/>
</dbReference>
<organism evidence="9 10">
    <name type="scientific">Cymbomonas tetramitiformis</name>
    <dbReference type="NCBI Taxonomy" id="36881"/>
    <lineage>
        <taxon>Eukaryota</taxon>
        <taxon>Viridiplantae</taxon>
        <taxon>Chlorophyta</taxon>
        <taxon>Pyramimonadophyceae</taxon>
        <taxon>Pyramimonadales</taxon>
        <taxon>Pyramimonadaceae</taxon>
        <taxon>Cymbomonas</taxon>
    </lineage>
</organism>
<name>A0AAE0G3S3_9CHLO</name>
<dbReference type="Gene3D" id="1.20.120.1770">
    <property type="match status" value="1"/>
</dbReference>
<evidence type="ECO:0000313" key="9">
    <source>
        <dbReference type="EMBL" id="KAK3270999.1"/>
    </source>
</evidence>
<evidence type="ECO:0000313" key="10">
    <source>
        <dbReference type="Proteomes" id="UP001190700"/>
    </source>
</evidence>
<feature type="transmembrane region" description="Helical" evidence="7">
    <location>
        <begin position="239"/>
        <end position="260"/>
    </location>
</feature>
<keyword evidence="5 7" id="KW-1133">Transmembrane helix</keyword>
<evidence type="ECO:0000256" key="6">
    <source>
        <dbReference type="ARBA" id="ARBA00023136"/>
    </source>
</evidence>
<comment type="subcellular location">
    <subcellularLocation>
        <location evidence="1">Membrane</location>
    </subcellularLocation>
</comment>
<gene>
    <name evidence="9" type="ORF">CYMTET_20633</name>
</gene>
<dbReference type="InterPro" id="IPR018825">
    <property type="entry name" value="DUF2427"/>
</dbReference>
<dbReference type="GO" id="GO:0016020">
    <property type="term" value="C:membrane"/>
    <property type="evidence" value="ECO:0007669"/>
    <property type="project" value="UniProtKB-SubCell"/>
</dbReference>
<sequence>MPDSWAYVGWWDATAGRGHVQSYSISGYSASSVEPSSEVLEAAEVYLEGNAVRFRFTSRAAVLEGGAASVPLIWAAGREWVSGGAAGGVQSSMEHTHFSRVPVYVNLATGAAETESHVANALVAHAWLMAIAWGAVVPAAVHCARRLRPTLGARWLAWHMYGNMAAVAVAVGGLLSAVVHRADSKGLWDSGDPFRSAHTGVGTVATLLAVLQLCGGAVRPPAAPGPDGRKPPVRVAWEMGHRAGALGCIALAIAAVVTGIHRLEDYGLLGGWRYQVAFAAWCGALLVAAAAHEVAFHGGAVQCGGEGSGGGVEGVDTKASTASAPVHSNSRELTVLTSPSTLRPPSGIFAMSEVSSDDVAEHGGMLAAVTTPAARVARAGQASAVLLGCAALALGIWLGTAENSTDVASSCTSSPPPVVVTAEGAARPPGDVHVPNATPTAPRSDFLADGWCDDIEPYNSATCGWDGGDCCNVDAPLWRCRDPSSANFGGGAVLGAQYPVPRNPRYDVGEGRLISEEALVSSYNNYYELAFDKANPKRVGEQNIAFFEGPWDVSIGGLVENPLTLDAAELIAMFAVEERVYRHRCVEAWSIVVPWAGFPLAKLLDVVRPTPAARYVVFQTQANSEVSPGMARGPYYPWPYTEAITVDEARNELAFLSVGQFQEKLPPQSGAPIRLTLPWKYGFKSIKSIVSIQFVDGGGAHPATFWNTLNSNEYGFWANVNPEVPHPRWSQARERPLTTTANSWDRIDTLLFNGYEEEVATLYTNVTVSSDRDLWM</sequence>
<dbReference type="SUPFAM" id="SSF56524">
    <property type="entry name" value="Oxidoreductase molybdopterin-binding domain"/>
    <property type="match status" value="1"/>
</dbReference>
<dbReference type="Proteomes" id="UP001190700">
    <property type="component" value="Unassembled WGS sequence"/>
</dbReference>
<dbReference type="InterPro" id="IPR006593">
    <property type="entry name" value="Cyt_b561/ferric_Rdtase_TM"/>
</dbReference>
<feature type="transmembrane region" description="Helical" evidence="7">
    <location>
        <begin position="124"/>
        <end position="144"/>
    </location>
</feature>